<dbReference type="Gene3D" id="2.40.10.10">
    <property type="entry name" value="Trypsin-like serine proteases"/>
    <property type="match status" value="2"/>
</dbReference>
<keyword evidence="8 11" id="KW-1133">Transmembrane helix</keyword>
<keyword evidence="6" id="KW-0378">Hydrolase</keyword>
<dbReference type="GO" id="GO:0016020">
    <property type="term" value="C:membrane"/>
    <property type="evidence" value="ECO:0007669"/>
    <property type="project" value="UniProtKB-SubCell"/>
</dbReference>
<evidence type="ECO:0000256" key="10">
    <source>
        <dbReference type="SAM" id="MobiDB-lite"/>
    </source>
</evidence>
<keyword evidence="9 11" id="KW-0472">Membrane</keyword>
<comment type="subcellular location">
    <subcellularLocation>
        <location evidence="1">Membrane</location>
        <topology evidence="1">Multi-pass membrane protein</topology>
    </subcellularLocation>
</comment>
<dbReference type="GO" id="GO:0004252">
    <property type="term" value="F:serine-type endopeptidase activity"/>
    <property type="evidence" value="ECO:0007669"/>
    <property type="project" value="InterPro"/>
</dbReference>
<proteinExistence type="predicted"/>
<evidence type="ECO:0000256" key="2">
    <source>
        <dbReference type="ARBA" id="ARBA00022670"/>
    </source>
</evidence>
<evidence type="ECO:0000256" key="3">
    <source>
        <dbReference type="ARBA" id="ARBA00022692"/>
    </source>
</evidence>
<feature type="compositionally biased region" description="Polar residues" evidence="10">
    <location>
        <begin position="641"/>
        <end position="657"/>
    </location>
</feature>
<keyword evidence="5" id="KW-0688">Ribosomal frameshifting</keyword>
<dbReference type="PROSITE" id="PS51868">
    <property type="entry name" value="PEPTIDASE_S39"/>
    <property type="match status" value="1"/>
</dbReference>
<dbReference type="GO" id="GO:0070008">
    <property type="term" value="F:serine-type exopeptidase activity"/>
    <property type="evidence" value="ECO:0007669"/>
    <property type="project" value="InterPro"/>
</dbReference>
<dbReference type="PRINTS" id="PR00913">
    <property type="entry name" value="LVIRUSORF2"/>
</dbReference>
<feature type="region of interest" description="Disordered" evidence="10">
    <location>
        <begin position="566"/>
        <end position="597"/>
    </location>
</feature>
<evidence type="ECO:0000259" key="12">
    <source>
        <dbReference type="PROSITE" id="PS51868"/>
    </source>
</evidence>
<feature type="compositionally biased region" description="Basic residues" evidence="10">
    <location>
        <begin position="630"/>
        <end position="640"/>
    </location>
</feature>
<dbReference type="SUPFAM" id="SSF50494">
    <property type="entry name" value="Trypsin-like serine proteases"/>
    <property type="match status" value="1"/>
</dbReference>
<dbReference type="InterPro" id="IPR018019">
    <property type="entry name" value="Luteovirus_Orf2"/>
</dbReference>
<evidence type="ECO:0000256" key="1">
    <source>
        <dbReference type="ARBA" id="ARBA00004141"/>
    </source>
</evidence>
<feature type="region of interest" description="Disordered" evidence="10">
    <location>
        <begin position="628"/>
        <end position="716"/>
    </location>
</feature>
<evidence type="ECO:0000256" key="8">
    <source>
        <dbReference type="ARBA" id="ARBA00022989"/>
    </source>
</evidence>
<feature type="transmembrane region" description="Helical" evidence="11">
    <location>
        <begin position="99"/>
        <end position="121"/>
    </location>
</feature>
<organism evidence="13">
    <name type="scientific">Barleria polerovirus 1</name>
    <dbReference type="NCBI Taxonomy" id="2838079"/>
    <lineage>
        <taxon>Viruses</taxon>
        <taxon>Riboviria</taxon>
        <taxon>Orthornavirae</taxon>
        <taxon>Pisuviricota</taxon>
        <taxon>Pisoniviricetes</taxon>
        <taxon>Sobelivirales</taxon>
        <taxon>Solemoviridae</taxon>
        <taxon>Polerovirus</taxon>
        <taxon>Polerovirus BPV</taxon>
    </lineage>
</organism>
<feature type="domain" description="Peptidase S39" evidence="12">
    <location>
        <begin position="205"/>
        <end position="401"/>
    </location>
</feature>
<dbReference type="GO" id="GO:0006508">
    <property type="term" value="P:proteolysis"/>
    <property type="evidence" value="ECO:0007669"/>
    <property type="project" value="UniProtKB-KW"/>
</dbReference>
<dbReference type="InterPro" id="IPR009003">
    <property type="entry name" value="Peptidase_S1_PA"/>
</dbReference>
<keyword evidence="7" id="KW-0720">Serine protease</keyword>
<feature type="compositionally biased region" description="Low complexity" evidence="10">
    <location>
        <begin position="702"/>
        <end position="716"/>
    </location>
</feature>
<keyword evidence="2" id="KW-0645">Protease</keyword>
<dbReference type="InterPro" id="IPR043504">
    <property type="entry name" value="Peptidase_S1_PA_chymotrypsin"/>
</dbReference>
<protein>
    <submittedName>
        <fullName evidence="13">P1</fullName>
    </submittedName>
</protein>
<sequence>MTTGAIFFALFSLLSLYLLGEFLVSGTTTSLPAGSIATSGTLYVPEFLSNLTTLWPASNLDGCACPQLWDFSYTEIMHAFWLKISDDIQIFYSKTSDRVGMLGVLSGVCLTCFVRKLMIIIEYLAAQLVRTILLLWAYMLWAMHSMIYRFVLNYFTTVVTTALLTFYTACLVRMVRGIFGGSVGFLVRVYKLIRRPVVYTKEKAVKGFMCFTIPQKPPRSSVLEVQFKDGSHAGYASCISLFNGETALLTAHHIYEISGAMVASTKTGTKIPLSEFKAHFDNSTTDLTLLRGPPNWEGLLGAKASRCVPVNSLAKSKGSIFHFDGSWKSRNCEIVGTSGRFATTLSVTDGGFSGAPIFNGKNILGVHVGAMKDDGPHAGPFNLMAPIPQIPGLTSPQYVFETTAPSGRLFQNDDLEQFQEVYESVYQTVEKTDYIAKAREHFTGRTNVDGNRWGDLDLDFEVQTRELMYDEYATYGSTQIAPSALEEDEDEWEIPPPRHTQYLAKKYVPEVSKPKHECKVCNSHTDRKCLGDTGEHKCCACKKFGTEQTAKVLAQKEKKTYAEVARRQPGNGQGGAVRPPNVQKQSSSTPTRELKDGEAIMNKVVEALVARINLTSIERTVAETIAQRVQKPRNTRRRGNTKPQNLKASSPPSTTGSYVPPHRRSGGSKASAASPSGTTQDRKQTLPGGKNSLKSTQNWVQKPGGSAGPSSGPKPN</sequence>
<feature type="compositionally biased region" description="Polar residues" evidence="10">
    <location>
        <begin position="582"/>
        <end position="591"/>
    </location>
</feature>
<gene>
    <name evidence="13" type="primary">ORF1</name>
</gene>
<reference evidence="13" key="1">
    <citation type="journal article" date="2021" name="Arch. Virol.">
        <title>Genomic characterization of two novel viruses infecting Barleria cristata L. from the genera Orthotospovirus and Polerovirus.</title>
        <authorList>
            <person name="Read D.A."/>
            <person name="Roberts R."/>
            <person name="Thompson G."/>
        </authorList>
    </citation>
    <scope>NUCLEOTIDE SEQUENCE</scope>
    <source>
        <strain evidence="13">19-3037</strain>
    </source>
</reference>
<keyword evidence="4" id="KW-0732">Signal</keyword>
<evidence type="ECO:0000256" key="9">
    <source>
        <dbReference type="ARBA" id="ARBA00023136"/>
    </source>
</evidence>
<evidence type="ECO:0000256" key="7">
    <source>
        <dbReference type="ARBA" id="ARBA00022825"/>
    </source>
</evidence>
<name>A0A8E7PEA5_9VIRU</name>
<evidence type="ECO:0000256" key="4">
    <source>
        <dbReference type="ARBA" id="ARBA00022729"/>
    </source>
</evidence>
<dbReference type="InterPro" id="IPR000382">
    <property type="entry name" value="Peptidase_S39B_luteovirus"/>
</dbReference>
<evidence type="ECO:0000256" key="6">
    <source>
        <dbReference type="ARBA" id="ARBA00022801"/>
    </source>
</evidence>
<dbReference type="Pfam" id="PF02122">
    <property type="entry name" value="Peptidase_S39"/>
    <property type="match status" value="1"/>
</dbReference>
<evidence type="ECO:0000313" key="13">
    <source>
        <dbReference type="EMBL" id="QVY47430.1"/>
    </source>
</evidence>
<feature type="compositionally biased region" description="Low complexity" evidence="10">
    <location>
        <begin position="667"/>
        <end position="677"/>
    </location>
</feature>
<accession>A0A8E7PEA5</accession>
<dbReference type="GO" id="GO:0075523">
    <property type="term" value="P:viral translational frameshifting"/>
    <property type="evidence" value="ECO:0007669"/>
    <property type="project" value="UniProtKB-KW"/>
</dbReference>
<evidence type="ECO:0000256" key="11">
    <source>
        <dbReference type="SAM" id="Phobius"/>
    </source>
</evidence>
<keyword evidence="3 11" id="KW-0812">Transmembrane</keyword>
<evidence type="ECO:0000256" key="5">
    <source>
        <dbReference type="ARBA" id="ARBA00022758"/>
    </source>
</evidence>
<dbReference type="EMBL" id="MW251502">
    <property type="protein sequence ID" value="QVY47430.1"/>
    <property type="molecule type" value="Genomic_RNA"/>
</dbReference>